<feature type="transmembrane region" description="Helical" evidence="1">
    <location>
        <begin position="36"/>
        <end position="56"/>
    </location>
</feature>
<accession>A0A8S9U919</accession>
<keyword evidence="1" id="KW-0472">Membrane</keyword>
<evidence type="ECO:0008006" key="4">
    <source>
        <dbReference type="Google" id="ProtNLM"/>
    </source>
</evidence>
<protein>
    <recommendedName>
        <fullName evidence="4">Transmembrane protein</fullName>
    </recommendedName>
</protein>
<sequence length="128" mass="14108">MVLLVLLVTLHVMFLVAVCLIKPFPNGTLLVKRATYAITFIKLANLALAFAFLPMSTLSVLGLYRVANAFIGLNSIVIVVWCTRHIFIFGKLVIASAKVEQENARDVEAAFVISPSSYQLAVKTQYAY</sequence>
<name>A0A8S9U919_PHYIN</name>
<organism evidence="2 3">
    <name type="scientific">Phytophthora infestans</name>
    <name type="common">Potato late blight agent</name>
    <name type="synonym">Botrytis infestans</name>
    <dbReference type="NCBI Taxonomy" id="4787"/>
    <lineage>
        <taxon>Eukaryota</taxon>
        <taxon>Sar</taxon>
        <taxon>Stramenopiles</taxon>
        <taxon>Oomycota</taxon>
        <taxon>Peronosporomycetes</taxon>
        <taxon>Peronosporales</taxon>
        <taxon>Peronosporaceae</taxon>
        <taxon>Phytophthora</taxon>
    </lineage>
</organism>
<evidence type="ECO:0000256" key="1">
    <source>
        <dbReference type="SAM" id="Phobius"/>
    </source>
</evidence>
<keyword evidence="1" id="KW-1133">Transmembrane helix</keyword>
<evidence type="ECO:0000313" key="2">
    <source>
        <dbReference type="EMBL" id="KAF4136980.1"/>
    </source>
</evidence>
<dbReference type="Proteomes" id="UP000704712">
    <property type="component" value="Unassembled WGS sequence"/>
</dbReference>
<evidence type="ECO:0000313" key="3">
    <source>
        <dbReference type="Proteomes" id="UP000704712"/>
    </source>
</evidence>
<dbReference type="AlphaFoldDB" id="A0A8S9U919"/>
<feature type="transmembrane region" description="Helical" evidence="1">
    <location>
        <begin position="62"/>
        <end position="82"/>
    </location>
</feature>
<proteinExistence type="predicted"/>
<dbReference type="EMBL" id="JAACNO010001880">
    <property type="protein sequence ID" value="KAF4136980.1"/>
    <property type="molecule type" value="Genomic_DNA"/>
</dbReference>
<reference evidence="2" key="1">
    <citation type="submission" date="2020-03" db="EMBL/GenBank/DDBJ databases">
        <title>Hybrid Assembly of Korean Phytophthora infestans isolates.</title>
        <authorList>
            <person name="Prokchorchik M."/>
            <person name="Lee Y."/>
            <person name="Seo J."/>
            <person name="Cho J.-H."/>
            <person name="Park Y.-E."/>
            <person name="Jang D.-C."/>
            <person name="Im J.-S."/>
            <person name="Choi J.-G."/>
            <person name="Park H.-J."/>
            <person name="Lee G.-B."/>
            <person name="Lee Y.-G."/>
            <person name="Hong S.-Y."/>
            <person name="Cho K."/>
            <person name="Sohn K.H."/>
        </authorList>
    </citation>
    <scope>NUCLEOTIDE SEQUENCE</scope>
    <source>
        <strain evidence="2">KR_2_A2</strain>
    </source>
</reference>
<keyword evidence="1" id="KW-0812">Transmembrane</keyword>
<comment type="caution">
    <text evidence="2">The sequence shown here is derived from an EMBL/GenBank/DDBJ whole genome shotgun (WGS) entry which is preliminary data.</text>
</comment>
<gene>
    <name evidence="2" type="ORF">GN958_ATG13786</name>
</gene>
<feature type="transmembrane region" description="Helical" evidence="1">
    <location>
        <begin position="6"/>
        <end position="24"/>
    </location>
</feature>